<protein>
    <submittedName>
        <fullName evidence="2">Septum formation initiator family protein</fullName>
    </submittedName>
</protein>
<dbReference type="InterPro" id="IPR007060">
    <property type="entry name" value="FtsL/DivIC"/>
</dbReference>
<evidence type="ECO:0000256" key="1">
    <source>
        <dbReference type="SAM" id="Coils"/>
    </source>
</evidence>
<sequence>MKIGKVFVRLALLLFAGVIVFTVYRQQIMMNNIEENIALQQEELVKVMEENEKLTNLVDSTLTEDYTIRSARSRLGLLRPGEIPVIDSSGD</sequence>
<feature type="coiled-coil region" evidence="1">
    <location>
        <begin position="30"/>
        <end position="57"/>
    </location>
</feature>
<gene>
    <name evidence="2" type="ORF">J3A84_08230</name>
</gene>
<dbReference type="EMBL" id="JAFNJU010000005">
    <property type="protein sequence ID" value="MBO1265013.1"/>
    <property type="molecule type" value="Genomic_DNA"/>
</dbReference>
<dbReference type="Proteomes" id="UP000664218">
    <property type="component" value="Unassembled WGS sequence"/>
</dbReference>
<proteinExistence type="predicted"/>
<dbReference type="AlphaFoldDB" id="A0A939HCY4"/>
<accession>A0A939HCY4</accession>
<dbReference type="RefSeq" id="WP_207599532.1">
    <property type="nucleotide sequence ID" value="NZ_JAFNJU010000005.1"/>
</dbReference>
<evidence type="ECO:0000313" key="3">
    <source>
        <dbReference type="Proteomes" id="UP000664218"/>
    </source>
</evidence>
<comment type="caution">
    <text evidence="2">The sequence shown here is derived from an EMBL/GenBank/DDBJ whole genome shotgun (WGS) entry which is preliminary data.</text>
</comment>
<evidence type="ECO:0000313" key="2">
    <source>
        <dbReference type="EMBL" id="MBO1265013.1"/>
    </source>
</evidence>
<keyword evidence="1" id="KW-0175">Coiled coil</keyword>
<reference evidence="2" key="1">
    <citation type="submission" date="2021-03" db="EMBL/GenBank/DDBJ databases">
        <title>Proteiniclasticum marinus sp. nov., isolated from tidal flat sediment.</title>
        <authorList>
            <person name="Namirimu T."/>
            <person name="Yang J.-A."/>
            <person name="Yang S.-H."/>
            <person name="Kim Y.-J."/>
            <person name="Kwon K.K."/>
        </authorList>
    </citation>
    <scope>NUCLEOTIDE SEQUENCE</scope>
    <source>
        <strain evidence="2">SCR006</strain>
    </source>
</reference>
<keyword evidence="3" id="KW-1185">Reference proteome</keyword>
<organism evidence="2 3">
    <name type="scientific">Proteiniclasticum aestuarii</name>
    <dbReference type="NCBI Taxonomy" id="2817862"/>
    <lineage>
        <taxon>Bacteria</taxon>
        <taxon>Bacillati</taxon>
        <taxon>Bacillota</taxon>
        <taxon>Clostridia</taxon>
        <taxon>Eubacteriales</taxon>
        <taxon>Clostridiaceae</taxon>
        <taxon>Proteiniclasticum</taxon>
    </lineage>
</organism>
<name>A0A939HCY4_9CLOT</name>
<dbReference type="Pfam" id="PF04977">
    <property type="entry name" value="DivIC"/>
    <property type="match status" value="1"/>
</dbReference>